<protein>
    <recommendedName>
        <fullName evidence="3">Triose phosphate isomerase monomer</fullName>
    </recommendedName>
</protein>
<reference evidence="1 2" key="1">
    <citation type="journal article" date="2011" name="BMC Genomics">
        <title>The genome sequence of E. coli W (ATCC 9637): comparative genome analysis and an improved genome-scale reconstruction of E. coli.</title>
        <authorList>
            <person name="Archer C.T."/>
            <person name="Kim J.F."/>
            <person name="Jeong H."/>
            <person name="Park J.H."/>
            <person name="Vickers C.E."/>
            <person name="Lee S.Y."/>
            <person name="Nielsen L.K."/>
        </authorList>
    </citation>
    <scope>NUCLEOTIDE SEQUENCE [LARGE SCALE GENOMIC DNA]</scope>
    <source>
        <strain evidence="2">ATCC 9637 / CCM 2024 / DSM 1116 / LMG 11080 / NBRC 13500 / NCIMB 8666 / NRRL B-766 / W</strain>
    </source>
</reference>
<dbReference type="Proteomes" id="UP000008525">
    <property type="component" value="Chromosome"/>
</dbReference>
<dbReference type="EMBL" id="CP002185">
    <property type="protein sequence ID" value="ADT75843.1"/>
    <property type="molecule type" value="Genomic_DNA"/>
</dbReference>
<dbReference type="KEGG" id="ell:WFL_11792"/>
<name>E0IY94_ECOLW</name>
<evidence type="ECO:0000313" key="2">
    <source>
        <dbReference type="Proteomes" id="UP000008525"/>
    </source>
</evidence>
<evidence type="ECO:0008006" key="3">
    <source>
        <dbReference type="Google" id="ProtNLM"/>
    </source>
</evidence>
<dbReference type="PATRIC" id="fig|566546.30.peg.2455"/>
<dbReference type="AlphaFoldDB" id="E0IY94"/>
<proteinExistence type="predicted"/>
<gene>
    <name evidence="1" type="primary">yojO</name>
    <name evidence="1" type="ordered locus">ECW_m2409</name>
</gene>
<evidence type="ECO:0000313" key="1">
    <source>
        <dbReference type="EMBL" id="ADT75843.1"/>
    </source>
</evidence>
<organism evidence="1 2">
    <name type="scientific">Escherichia coli (strain ATCC 9637 / CCM 2024 / DSM 1116 / LMG 11080 / NBRC 13500 / NCIMB 8666 / NRRL B-766 / W)</name>
    <dbReference type="NCBI Taxonomy" id="566546"/>
    <lineage>
        <taxon>Bacteria</taxon>
        <taxon>Pseudomonadati</taxon>
        <taxon>Pseudomonadota</taxon>
        <taxon>Gammaproteobacteria</taxon>
        <taxon>Enterobacterales</taxon>
        <taxon>Enterobacteriaceae</taxon>
        <taxon>Escherichia</taxon>
    </lineage>
</organism>
<accession>E0IY94</accession>
<dbReference type="KEGG" id="elw:ECW_m2409"/>
<sequence length="71" mass="8092">MHTPIGVKPVAGSKEWREAWQKRAFAHISNGYKHIYIAINSPEIFLLVCPPHQNLTLKEQVKLSECSLSYS</sequence>